<accession>A0A4Y2L2C1</accession>
<proteinExistence type="inferred from homology"/>
<dbReference type="Gene3D" id="3.40.50.300">
    <property type="entry name" value="P-loop containing nucleotide triphosphate hydrolases"/>
    <property type="match status" value="1"/>
</dbReference>
<dbReference type="GO" id="GO:0005524">
    <property type="term" value="F:ATP binding"/>
    <property type="evidence" value="ECO:0007669"/>
    <property type="project" value="UniProtKB-KW"/>
</dbReference>
<keyword evidence="1" id="KW-0227">DNA damage</keyword>
<comment type="cofactor">
    <cofactor evidence="1">
        <name>Mg(2+)</name>
        <dbReference type="ChEBI" id="CHEBI:18420"/>
    </cofactor>
</comment>
<dbReference type="GO" id="GO:0016887">
    <property type="term" value="F:ATP hydrolysis activity"/>
    <property type="evidence" value="ECO:0007669"/>
    <property type="project" value="RHEA"/>
</dbReference>
<sequence>MLLVKILFGSILKIVDLNMHLQKLKSYNLNLTKLTLPSVHLPNALSNLPSFDILEKQQKGQINARKLNEEQTLVFDIILKAVYDNKEDTSRLFFLDGPARKGKVFLYNTLLHTIRGKGHHVTPVASRGIAATLLNGGRTAHSVLKIPIVLNATLTCNVKPNTQEAKLICDTKLIIWDEAPITHFHAFIAVDRLPQDLANCSLPFGGKVILLGGDFRNVLPVVLKGSRSLAVASCLKKRNLWSKFIKLNLLKNMRVLETVIFRNKIL</sequence>
<organism evidence="3 4">
    <name type="scientific">Araneus ventricosus</name>
    <name type="common">Orbweaver spider</name>
    <name type="synonym">Epeira ventricosa</name>
    <dbReference type="NCBI Taxonomy" id="182803"/>
    <lineage>
        <taxon>Eukaryota</taxon>
        <taxon>Metazoa</taxon>
        <taxon>Ecdysozoa</taxon>
        <taxon>Arthropoda</taxon>
        <taxon>Chelicerata</taxon>
        <taxon>Arachnida</taxon>
        <taxon>Araneae</taxon>
        <taxon>Araneomorphae</taxon>
        <taxon>Entelegynae</taxon>
        <taxon>Araneoidea</taxon>
        <taxon>Araneidae</taxon>
        <taxon>Araneus</taxon>
    </lineage>
</organism>
<dbReference type="EC" id="5.6.2.3" evidence="1"/>
<keyword evidence="1" id="KW-0067">ATP-binding</keyword>
<dbReference type="GO" id="GO:0006310">
    <property type="term" value="P:DNA recombination"/>
    <property type="evidence" value="ECO:0007669"/>
    <property type="project" value="UniProtKB-KW"/>
</dbReference>
<dbReference type="EMBL" id="BGPR01005287">
    <property type="protein sequence ID" value="GBN08734.1"/>
    <property type="molecule type" value="Genomic_DNA"/>
</dbReference>
<dbReference type="AlphaFoldDB" id="A0A4Y2L2C1"/>
<dbReference type="Proteomes" id="UP000499080">
    <property type="component" value="Unassembled WGS sequence"/>
</dbReference>
<dbReference type="InterPro" id="IPR027417">
    <property type="entry name" value="P-loop_NTPase"/>
</dbReference>
<feature type="domain" description="DNA helicase Pif1-like DEAD-box helicase" evidence="2">
    <location>
        <begin position="66"/>
        <end position="258"/>
    </location>
</feature>
<dbReference type="PANTHER" id="PTHR10492">
    <property type="match status" value="1"/>
</dbReference>
<evidence type="ECO:0000313" key="4">
    <source>
        <dbReference type="Proteomes" id="UP000499080"/>
    </source>
</evidence>
<dbReference type="GO" id="GO:0006281">
    <property type="term" value="P:DNA repair"/>
    <property type="evidence" value="ECO:0007669"/>
    <property type="project" value="UniProtKB-KW"/>
</dbReference>
<dbReference type="OrthoDB" id="6365921at2759"/>
<evidence type="ECO:0000313" key="3">
    <source>
        <dbReference type="EMBL" id="GBN08734.1"/>
    </source>
</evidence>
<evidence type="ECO:0000259" key="2">
    <source>
        <dbReference type="Pfam" id="PF05970"/>
    </source>
</evidence>
<protein>
    <recommendedName>
        <fullName evidence="1">ATP-dependent DNA helicase</fullName>
        <ecNumber evidence="1">5.6.2.3</ecNumber>
    </recommendedName>
</protein>
<dbReference type="SUPFAM" id="SSF52540">
    <property type="entry name" value="P-loop containing nucleoside triphosphate hydrolases"/>
    <property type="match status" value="1"/>
</dbReference>
<dbReference type="InterPro" id="IPR010285">
    <property type="entry name" value="DNA_helicase_pif1-like_DEAD"/>
</dbReference>
<keyword evidence="1" id="KW-0234">DNA repair</keyword>
<keyword evidence="1" id="KW-0233">DNA recombination</keyword>
<evidence type="ECO:0000256" key="1">
    <source>
        <dbReference type="RuleBase" id="RU363044"/>
    </source>
</evidence>
<keyword evidence="1" id="KW-0547">Nucleotide-binding</keyword>
<name>A0A4Y2L2C1_ARAVE</name>
<dbReference type="GO" id="GO:0043139">
    <property type="term" value="F:5'-3' DNA helicase activity"/>
    <property type="evidence" value="ECO:0007669"/>
    <property type="project" value="UniProtKB-EC"/>
</dbReference>
<keyword evidence="1" id="KW-0347">Helicase</keyword>
<keyword evidence="4" id="KW-1185">Reference proteome</keyword>
<dbReference type="Pfam" id="PF05970">
    <property type="entry name" value="PIF1"/>
    <property type="match status" value="1"/>
</dbReference>
<keyword evidence="1" id="KW-0378">Hydrolase</keyword>
<dbReference type="PANTHER" id="PTHR10492:SF57">
    <property type="entry name" value="ATP-DEPENDENT DNA HELICASE"/>
    <property type="match status" value="1"/>
</dbReference>
<gene>
    <name evidence="3" type="ORF">AVEN_89242_1</name>
</gene>
<comment type="caution">
    <text evidence="3">The sequence shown here is derived from an EMBL/GenBank/DDBJ whole genome shotgun (WGS) entry which is preliminary data.</text>
</comment>
<comment type="catalytic activity">
    <reaction evidence="1">
        <text>ATP + H2O = ADP + phosphate + H(+)</text>
        <dbReference type="Rhea" id="RHEA:13065"/>
        <dbReference type="ChEBI" id="CHEBI:15377"/>
        <dbReference type="ChEBI" id="CHEBI:15378"/>
        <dbReference type="ChEBI" id="CHEBI:30616"/>
        <dbReference type="ChEBI" id="CHEBI:43474"/>
        <dbReference type="ChEBI" id="CHEBI:456216"/>
        <dbReference type="EC" id="5.6.2.3"/>
    </reaction>
</comment>
<reference evidence="3 4" key="1">
    <citation type="journal article" date="2019" name="Sci. Rep.">
        <title>Orb-weaving spider Araneus ventricosus genome elucidates the spidroin gene catalogue.</title>
        <authorList>
            <person name="Kono N."/>
            <person name="Nakamura H."/>
            <person name="Ohtoshi R."/>
            <person name="Moran D.A.P."/>
            <person name="Shinohara A."/>
            <person name="Yoshida Y."/>
            <person name="Fujiwara M."/>
            <person name="Mori M."/>
            <person name="Tomita M."/>
            <person name="Arakawa K."/>
        </authorList>
    </citation>
    <scope>NUCLEOTIDE SEQUENCE [LARGE SCALE GENOMIC DNA]</scope>
</reference>
<comment type="similarity">
    <text evidence="1">Belongs to the helicase family.</text>
</comment>
<dbReference type="GO" id="GO:0000723">
    <property type="term" value="P:telomere maintenance"/>
    <property type="evidence" value="ECO:0007669"/>
    <property type="project" value="InterPro"/>
</dbReference>